<keyword evidence="1" id="KW-0812">Transmembrane</keyword>
<protein>
    <submittedName>
        <fullName evidence="2">Uncharacterized protein</fullName>
    </submittedName>
</protein>
<proteinExistence type="predicted"/>
<reference evidence="2 3" key="1">
    <citation type="submission" date="2020-03" db="EMBL/GenBank/DDBJ databases">
        <title>Soil Listeria distribution.</title>
        <authorList>
            <person name="Liao J."/>
            <person name="Wiedmann M."/>
        </authorList>
    </citation>
    <scope>NUCLEOTIDE SEQUENCE [LARGE SCALE GENOMIC DNA]</scope>
    <source>
        <strain evidence="2 3">FSL L7-1560</strain>
    </source>
</reference>
<name>A0A7X1C628_LISSE</name>
<evidence type="ECO:0000256" key="1">
    <source>
        <dbReference type="SAM" id="Phobius"/>
    </source>
</evidence>
<keyword evidence="1" id="KW-1133">Transmembrane helix</keyword>
<dbReference type="Proteomes" id="UP000523362">
    <property type="component" value="Unassembled WGS sequence"/>
</dbReference>
<dbReference type="OMA" id="AQINKGD"/>
<comment type="caution">
    <text evidence="2">The sequence shown here is derived from an EMBL/GenBank/DDBJ whole genome shotgun (WGS) entry which is preliminary data.</text>
</comment>
<dbReference type="AlphaFoldDB" id="A0A7X1C628"/>
<feature type="transmembrane region" description="Helical" evidence="1">
    <location>
        <begin position="5"/>
        <end position="23"/>
    </location>
</feature>
<evidence type="ECO:0000313" key="2">
    <source>
        <dbReference type="EMBL" id="MBC1485792.1"/>
    </source>
</evidence>
<accession>A0A7X1C628</accession>
<dbReference type="EMBL" id="JAARRG010000003">
    <property type="protein sequence ID" value="MBC1485792.1"/>
    <property type="molecule type" value="Genomic_DNA"/>
</dbReference>
<sequence>MKKHLVLIVVACITVIAVFFYLAQVNKGDVNSQNRAQIKIASPLASKGTNLNSGIISEINYK</sequence>
<organism evidence="2 3">
    <name type="scientific">Listeria seeligeri</name>
    <dbReference type="NCBI Taxonomy" id="1640"/>
    <lineage>
        <taxon>Bacteria</taxon>
        <taxon>Bacillati</taxon>
        <taxon>Bacillota</taxon>
        <taxon>Bacilli</taxon>
        <taxon>Bacillales</taxon>
        <taxon>Listeriaceae</taxon>
        <taxon>Listeria</taxon>
    </lineage>
</organism>
<dbReference type="RefSeq" id="WP_012986355.1">
    <property type="nucleotide sequence ID" value="NZ_CBCPLZ010000007.1"/>
</dbReference>
<dbReference type="GeneID" id="32490284"/>
<evidence type="ECO:0000313" key="3">
    <source>
        <dbReference type="Proteomes" id="UP000523362"/>
    </source>
</evidence>
<keyword evidence="1" id="KW-0472">Membrane</keyword>
<gene>
    <name evidence="2" type="ORF">HB897_06075</name>
</gene>